<gene>
    <name evidence="5" type="ordered locus">AciX8_0049</name>
</gene>
<organism evidence="5 6">
    <name type="scientific">Granulicella mallensis (strain ATCC BAA-1857 / DSM 23137 / MP5ACTX8)</name>
    <dbReference type="NCBI Taxonomy" id="682795"/>
    <lineage>
        <taxon>Bacteria</taxon>
        <taxon>Pseudomonadati</taxon>
        <taxon>Acidobacteriota</taxon>
        <taxon>Terriglobia</taxon>
        <taxon>Terriglobales</taxon>
        <taxon>Acidobacteriaceae</taxon>
        <taxon>Granulicella</taxon>
    </lineage>
</organism>
<proteinExistence type="predicted"/>
<feature type="signal peptide" evidence="3">
    <location>
        <begin position="1"/>
        <end position="31"/>
    </location>
</feature>
<dbReference type="InterPro" id="IPR008929">
    <property type="entry name" value="Chondroitin_lyas"/>
</dbReference>
<evidence type="ECO:0000259" key="4">
    <source>
        <dbReference type="Pfam" id="PF05426"/>
    </source>
</evidence>
<dbReference type="STRING" id="682795.AciX8_0049"/>
<sequence length="397" mass="45124" precursor="true">MVSNPMNKFSRRRFCAVSVAAALSSQHLAWAATKQSPFAMVSAADHDRVLRLADHWLPEAPQTITSFHSSRSPAGPHDFFSEADYFWPNPANPAGPYKEIDGKSNPDNFQDHRRAMIRLSQAMPALTAGYVLTKRKDYAHAAAAHLLAWFVTPATRMKPNLEYSQGVRNGGPTGRSYGIIDTLHLVEVARAAGFLRKFFTPAEWADLRSWFRDYLLWMKTSEKGMRERDATNNHAICWALQAAEFAHLDGDEDTRAEVRERFETVQLPMQMAPNGSFPRELARTKPYGYSIFNFDAAAALCWSLGQQEMVRFSLPDGRGMCKAAEFLEPYLADKDKWPYAHDVQHWESWPVRSPGLLFCGVACGREEYLALWRKLDPDPTDPEIIRNYPIRQPVLWV</sequence>
<keyword evidence="1 3" id="KW-0732">Signal</keyword>
<evidence type="ECO:0000256" key="3">
    <source>
        <dbReference type="SAM" id="SignalP"/>
    </source>
</evidence>
<keyword evidence="6" id="KW-1185">Reference proteome</keyword>
<dbReference type="AlphaFoldDB" id="G8NXR4"/>
<reference evidence="5 6" key="1">
    <citation type="submission" date="2011-11" db="EMBL/GenBank/DDBJ databases">
        <title>Complete sequence of Granulicella mallensis MP5ACTX8.</title>
        <authorList>
            <consortium name="US DOE Joint Genome Institute"/>
            <person name="Lucas S."/>
            <person name="Copeland A."/>
            <person name="Lapidus A."/>
            <person name="Cheng J.-F."/>
            <person name="Goodwin L."/>
            <person name="Pitluck S."/>
            <person name="Peters L."/>
            <person name="Lu M."/>
            <person name="Detter J.C."/>
            <person name="Han C."/>
            <person name="Tapia R."/>
            <person name="Land M."/>
            <person name="Hauser L."/>
            <person name="Kyrpides N."/>
            <person name="Ivanova N."/>
            <person name="Mikhailova N."/>
            <person name="Pagani I."/>
            <person name="Rawat S."/>
            <person name="Mannisto M."/>
            <person name="Haggblom M."/>
            <person name="Woyke T."/>
        </authorList>
    </citation>
    <scope>NUCLEOTIDE SEQUENCE [LARGE SCALE GENOMIC DNA]</scope>
    <source>
        <strain evidence="6">ATCC BAA-1857 / DSM 23137 / MP5ACTX8</strain>
    </source>
</reference>
<keyword evidence="2" id="KW-0456">Lyase</keyword>
<dbReference type="Gene3D" id="1.50.10.100">
    <property type="entry name" value="Chondroitin AC/alginate lyase"/>
    <property type="match status" value="1"/>
</dbReference>
<evidence type="ECO:0000256" key="1">
    <source>
        <dbReference type="ARBA" id="ARBA00022729"/>
    </source>
</evidence>
<feature type="chain" id="PRO_5003513161" description="Alginate lyase domain-containing protein" evidence="3">
    <location>
        <begin position="32"/>
        <end position="397"/>
    </location>
</feature>
<evidence type="ECO:0000313" key="6">
    <source>
        <dbReference type="Proteomes" id="UP000007113"/>
    </source>
</evidence>
<accession>G8NXR4</accession>
<dbReference type="HOGENOM" id="CLU_031144_0_0_0"/>
<feature type="domain" description="Alginate lyase" evidence="4">
    <location>
        <begin position="70"/>
        <end position="337"/>
    </location>
</feature>
<dbReference type="Proteomes" id="UP000007113">
    <property type="component" value="Chromosome"/>
</dbReference>
<dbReference type="InterPro" id="IPR008397">
    <property type="entry name" value="Alginate_lyase_dom"/>
</dbReference>
<protein>
    <recommendedName>
        <fullName evidence="4">Alginate lyase domain-containing protein</fullName>
    </recommendedName>
</protein>
<dbReference type="Pfam" id="PF05426">
    <property type="entry name" value="Alginate_lyase"/>
    <property type="match status" value="1"/>
</dbReference>
<name>G8NXR4_GRAMM</name>
<dbReference type="SUPFAM" id="SSF48230">
    <property type="entry name" value="Chondroitin AC/alginate lyase"/>
    <property type="match status" value="1"/>
</dbReference>
<evidence type="ECO:0000256" key="2">
    <source>
        <dbReference type="ARBA" id="ARBA00023239"/>
    </source>
</evidence>
<evidence type="ECO:0000313" key="5">
    <source>
        <dbReference type="EMBL" id="AEU34409.1"/>
    </source>
</evidence>
<dbReference type="EMBL" id="CP003130">
    <property type="protein sequence ID" value="AEU34409.1"/>
    <property type="molecule type" value="Genomic_DNA"/>
</dbReference>
<dbReference type="eggNOG" id="ENOG502Z7SW">
    <property type="taxonomic scope" value="Bacteria"/>
</dbReference>
<dbReference type="GO" id="GO:0016829">
    <property type="term" value="F:lyase activity"/>
    <property type="evidence" value="ECO:0007669"/>
    <property type="project" value="UniProtKB-KW"/>
</dbReference>
<dbReference type="GO" id="GO:0042597">
    <property type="term" value="C:periplasmic space"/>
    <property type="evidence" value="ECO:0007669"/>
    <property type="project" value="InterPro"/>
</dbReference>
<dbReference type="KEGG" id="gma:AciX8_0049"/>